<gene>
    <name evidence="4" type="ORF">PQO03_13130</name>
</gene>
<feature type="domain" description="Pyrrolo-quinoline quinone repeat" evidence="3">
    <location>
        <begin position="215"/>
        <end position="342"/>
    </location>
</feature>
<name>A0ABY7VYA8_9BACT</name>
<dbReference type="Gene3D" id="2.130.10.10">
    <property type="entry name" value="YVTN repeat-like/Quinoprotein amine dehydrogenase"/>
    <property type="match status" value="1"/>
</dbReference>
<evidence type="ECO:0000313" key="4">
    <source>
        <dbReference type="EMBL" id="WDE98779.1"/>
    </source>
</evidence>
<evidence type="ECO:0000313" key="5">
    <source>
        <dbReference type="Proteomes" id="UP001214250"/>
    </source>
</evidence>
<dbReference type="SUPFAM" id="SSF50998">
    <property type="entry name" value="Quinoprotein alcohol dehydrogenase-like"/>
    <property type="match status" value="1"/>
</dbReference>
<dbReference type="Proteomes" id="UP001214250">
    <property type="component" value="Chromosome 2"/>
</dbReference>
<dbReference type="Pfam" id="PF13360">
    <property type="entry name" value="PQQ_2"/>
    <property type="match status" value="1"/>
</dbReference>
<reference evidence="4 5" key="1">
    <citation type="submission" date="2023-02" db="EMBL/GenBank/DDBJ databases">
        <title>Genome sequence of Lentisphaera profundi SAORIC-696.</title>
        <authorList>
            <person name="Kim e."/>
            <person name="Cho J.-C."/>
            <person name="Choi A."/>
            <person name="Kang I."/>
        </authorList>
    </citation>
    <scope>NUCLEOTIDE SEQUENCE [LARGE SCALE GENOMIC DNA]</scope>
    <source>
        <strain evidence="4 5">SAORIC-696</strain>
    </source>
</reference>
<dbReference type="PANTHER" id="PTHR34512">
    <property type="entry name" value="CELL SURFACE PROTEIN"/>
    <property type="match status" value="1"/>
</dbReference>
<dbReference type="EMBL" id="CP117812">
    <property type="protein sequence ID" value="WDE98779.1"/>
    <property type="molecule type" value="Genomic_DNA"/>
</dbReference>
<dbReference type="RefSeq" id="WP_274153648.1">
    <property type="nucleotide sequence ID" value="NZ_CP117812.1"/>
</dbReference>
<organism evidence="4 5">
    <name type="scientific">Lentisphaera profundi</name>
    <dbReference type="NCBI Taxonomy" id="1658616"/>
    <lineage>
        <taxon>Bacteria</taxon>
        <taxon>Pseudomonadati</taxon>
        <taxon>Lentisphaerota</taxon>
        <taxon>Lentisphaeria</taxon>
        <taxon>Lentisphaerales</taxon>
        <taxon>Lentisphaeraceae</taxon>
        <taxon>Lentisphaera</taxon>
    </lineage>
</organism>
<evidence type="ECO:0000259" key="3">
    <source>
        <dbReference type="Pfam" id="PF13360"/>
    </source>
</evidence>
<evidence type="ECO:0000256" key="1">
    <source>
        <dbReference type="SAM" id="MobiDB-lite"/>
    </source>
</evidence>
<evidence type="ECO:0000256" key="2">
    <source>
        <dbReference type="SAM" id="SignalP"/>
    </source>
</evidence>
<dbReference type="Gene3D" id="2.40.10.480">
    <property type="match status" value="1"/>
</dbReference>
<feature type="chain" id="PRO_5045779983" evidence="2">
    <location>
        <begin position="23"/>
        <end position="628"/>
    </location>
</feature>
<accession>A0ABY7VYA8</accession>
<dbReference type="InterPro" id="IPR002372">
    <property type="entry name" value="PQQ_rpt_dom"/>
</dbReference>
<dbReference type="InterPro" id="IPR015943">
    <property type="entry name" value="WD40/YVTN_repeat-like_dom_sf"/>
</dbReference>
<dbReference type="InterPro" id="IPR011047">
    <property type="entry name" value="Quinoprotein_ADH-like_sf"/>
</dbReference>
<sequence>MGKHFIKKLTLFSTLSMLFLSANDKFEQSWPMSGGPQGNWQVTTDQDVPTEWSVRTGKNIKWRTELPEGGQSGIAVWGDKLFLTINPELDTPAFAQIKTQLGLAQKAYDTYKSNVVNTLKDDSTYIEMSKALNNSLKTWNDFFTKRSKKMPANQIERSRKRLLSSTDEGKHLKKAEHNLRVFIHNSDKKLKSLDAELSKYLRLFKTTGASADIVLVCLDSNKGEILWKKTIKGLMSSGYHYGFSDSTTPCPATDGTYVWANNSSGGMACFDFEGKEIWSRTWMPTGGRPFNKQFDSILSGDSLLNVEPPDKDDTSRDQGWNYLRAIDKNTGKTQWVCKDAITHYNAPVLGQMADGTPSVLIGRGGPHGVPERPVGLSMINLQKDKAGEILWRWEPKDDNKTSGNGALSTQHWDKEKAYWFNGSAQLSHISVDSTNGKQINELPLNTMDRYLYDKESKQYKTEPQFEIRRQDQSRHCNIIVDDHLFYLMRYSPFVVRHNTKSGKTETLELPTELIRGKDKEDQWLYQTKETNDGLNSKGQRHAGDSRTRGDGFQKCFLGSPTAVNGKVYFTSALGLTYVLDANAAIFNEKALIAVNDLGERGKTWTVGSLTYANGKIYHRDLKAVVCVE</sequence>
<feature type="compositionally biased region" description="Polar residues" evidence="1">
    <location>
        <begin position="528"/>
        <end position="537"/>
    </location>
</feature>
<protein>
    <submittedName>
        <fullName evidence="4">PQQ-binding-like beta-propeller repeat protein</fullName>
    </submittedName>
</protein>
<feature type="signal peptide" evidence="2">
    <location>
        <begin position="1"/>
        <end position="22"/>
    </location>
</feature>
<keyword evidence="5" id="KW-1185">Reference proteome</keyword>
<dbReference type="PANTHER" id="PTHR34512:SF30">
    <property type="entry name" value="OUTER MEMBRANE PROTEIN ASSEMBLY FACTOR BAMB"/>
    <property type="match status" value="1"/>
</dbReference>
<proteinExistence type="predicted"/>
<keyword evidence="2" id="KW-0732">Signal</keyword>
<feature type="region of interest" description="Disordered" evidence="1">
    <location>
        <begin position="528"/>
        <end position="547"/>
    </location>
</feature>